<feature type="transmembrane region" description="Helical" evidence="1">
    <location>
        <begin position="79"/>
        <end position="98"/>
    </location>
</feature>
<keyword evidence="1" id="KW-1133">Transmembrane helix</keyword>
<dbReference type="RefSeq" id="WP_166254469.1">
    <property type="nucleotide sequence ID" value="NZ_JAAMOW010000003.1"/>
</dbReference>
<name>A0A6M2BR27_9GAMM</name>
<protein>
    <submittedName>
        <fullName evidence="2">Paraquat-inducible protein A</fullName>
    </submittedName>
</protein>
<dbReference type="InterPro" id="IPR007498">
    <property type="entry name" value="PqiA-like"/>
</dbReference>
<feature type="transmembrane region" description="Helical" evidence="1">
    <location>
        <begin position="174"/>
        <end position="195"/>
    </location>
</feature>
<feature type="transmembrane region" description="Helical" evidence="1">
    <location>
        <begin position="144"/>
        <end position="162"/>
    </location>
</feature>
<organism evidence="2 3">
    <name type="scientific">Solimonas terrae</name>
    <dbReference type="NCBI Taxonomy" id="1396819"/>
    <lineage>
        <taxon>Bacteria</taxon>
        <taxon>Pseudomonadati</taxon>
        <taxon>Pseudomonadota</taxon>
        <taxon>Gammaproteobacteria</taxon>
        <taxon>Nevskiales</taxon>
        <taxon>Nevskiaceae</taxon>
        <taxon>Solimonas</taxon>
    </lineage>
</organism>
<evidence type="ECO:0000313" key="3">
    <source>
        <dbReference type="Proteomes" id="UP000472676"/>
    </source>
</evidence>
<feature type="transmembrane region" description="Helical" evidence="1">
    <location>
        <begin position="47"/>
        <end position="67"/>
    </location>
</feature>
<comment type="caution">
    <text evidence="2">The sequence shown here is derived from an EMBL/GenBank/DDBJ whole genome shotgun (WGS) entry which is preliminary data.</text>
</comment>
<evidence type="ECO:0000313" key="2">
    <source>
        <dbReference type="EMBL" id="NGY04685.1"/>
    </source>
</evidence>
<reference evidence="2 3" key="1">
    <citation type="journal article" date="2014" name="Int. J. Syst. Evol. Microbiol.">
        <title>Solimonas terrae sp. nov., isolated from soil.</title>
        <authorList>
            <person name="Kim S.J."/>
            <person name="Moon J.Y."/>
            <person name="Weon H.Y."/>
            <person name="Ahn J.H."/>
            <person name="Chen W.M."/>
            <person name="Kwon S.W."/>
        </authorList>
    </citation>
    <scope>NUCLEOTIDE SEQUENCE [LARGE SCALE GENOMIC DNA]</scope>
    <source>
        <strain evidence="2 3">KIS83-12</strain>
    </source>
</reference>
<dbReference type="AlphaFoldDB" id="A0A6M2BR27"/>
<dbReference type="Proteomes" id="UP000472676">
    <property type="component" value="Unassembled WGS sequence"/>
</dbReference>
<gene>
    <name evidence="2" type="ORF">G7Y85_07910</name>
</gene>
<proteinExistence type="predicted"/>
<keyword evidence="1" id="KW-0812">Transmembrane</keyword>
<dbReference type="EMBL" id="JAAMOW010000003">
    <property type="protein sequence ID" value="NGY04685.1"/>
    <property type="molecule type" value="Genomic_DNA"/>
</dbReference>
<dbReference type="Pfam" id="PF04403">
    <property type="entry name" value="PqiA"/>
    <property type="match status" value="1"/>
</dbReference>
<feature type="transmembrane region" description="Helical" evidence="1">
    <location>
        <begin position="104"/>
        <end position="124"/>
    </location>
</feature>
<sequence length="203" mass="22275">MQASKFIVCEHCDVVYQRADLARKQTALCVRCGAELYRGPTMQLQTMLALVVTSLVVFVIANVYPLVAMDMHGVENHSTLLGAIGAAWNTGVGSIAVLAALTVFLFPLTQILLLGYLLGSLLILHRKPFGFIDIMHALRLMRPWSMVEVFLIGALVAVVKIAGMAEVHAEPGLYALGVLTFLLTVVNAFDLRLLWDARERLPE</sequence>
<keyword evidence="1" id="KW-0472">Membrane</keyword>
<keyword evidence="3" id="KW-1185">Reference proteome</keyword>
<accession>A0A6M2BR27</accession>
<evidence type="ECO:0000256" key="1">
    <source>
        <dbReference type="SAM" id="Phobius"/>
    </source>
</evidence>